<dbReference type="PANTHER" id="PTHR11649">
    <property type="entry name" value="MSS1/TRME-RELATED GTP-BINDING PROTEIN"/>
    <property type="match status" value="1"/>
</dbReference>
<dbReference type="AlphaFoldDB" id="A0A0M0H042"/>
<dbReference type="GeneID" id="42304709"/>
<comment type="similarity">
    <text evidence="2 10">Belongs to the TRAFAC class TrmE-Era-EngA-EngB-Septin-like GTPase superfamily. EngB GTPase family.</text>
</comment>
<dbReference type="InterPro" id="IPR030393">
    <property type="entry name" value="G_ENGB_dom"/>
</dbReference>
<comment type="cofactor">
    <cofactor evidence="1">
        <name>Mg(2+)</name>
        <dbReference type="ChEBI" id="CHEBI:18420"/>
    </cofactor>
</comment>
<dbReference type="CDD" id="cd01876">
    <property type="entry name" value="YihA_EngB"/>
    <property type="match status" value="1"/>
</dbReference>
<evidence type="ECO:0000313" key="15">
    <source>
        <dbReference type="Proteomes" id="UP000182836"/>
    </source>
</evidence>
<dbReference type="HAMAP" id="MF_00321">
    <property type="entry name" value="GTPase_EngB"/>
    <property type="match status" value="1"/>
</dbReference>
<dbReference type="Pfam" id="PF01926">
    <property type="entry name" value="MMR_HSR1"/>
    <property type="match status" value="1"/>
</dbReference>
<dbReference type="GO" id="GO:0046872">
    <property type="term" value="F:metal ion binding"/>
    <property type="evidence" value="ECO:0007669"/>
    <property type="project" value="UniProtKB-KW"/>
</dbReference>
<gene>
    <name evidence="10 12" type="primary">engB</name>
    <name evidence="12" type="ORF">AF333_05765</name>
    <name evidence="13" type="ORF">SAMN04487909_11785</name>
</gene>
<keyword evidence="14" id="KW-1185">Reference proteome</keyword>
<keyword evidence="6" id="KW-0460">Magnesium</keyword>
<dbReference type="STRING" id="47500.AF333_05765"/>
<evidence type="ECO:0000313" key="14">
    <source>
        <dbReference type="Proteomes" id="UP000037269"/>
    </source>
</evidence>
<dbReference type="Gene3D" id="3.40.50.300">
    <property type="entry name" value="P-loop containing nucleotide triphosphate hydrolases"/>
    <property type="match status" value="1"/>
</dbReference>
<accession>A0A0M0H042</accession>
<keyword evidence="7 10" id="KW-0342">GTP-binding</keyword>
<dbReference type="GO" id="GO:0005829">
    <property type="term" value="C:cytosol"/>
    <property type="evidence" value="ECO:0007669"/>
    <property type="project" value="TreeGrafter"/>
</dbReference>
<evidence type="ECO:0000256" key="9">
    <source>
        <dbReference type="ARBA" id="ARBA00023306"/>
    </source>
</evidence>
<evidence type="ECO:0000313" key="12">
    <source>
        <dbReference type="EMBL" id="KON95062.1"/>
    </source>
</evidence>
<dbReference type="InterPro" id="IPR027417">
    <property type="entry name" value="P-loop_NTPase"/>
</dbReference>
<dbReference type="Proteomes" id="UP000037269">
    <property type="component" value="Unassembled WGS sequence"/>
</dbReference>
<dbReference type="GO" id="GO:0005525">
    <property type="term" value="F:GTP binding"/>
    <property type="evidence" value="ECO:0007669"/>
    <property type="project" value="UniProtKB-UniRule"/>
</dbReference>
<comment type="function">
    <text evidence="10">Necessary for normal cell division and for the maintenance of normal septation.</text>
</comment>
<proteinExistence type="inferred from homology"/>
<name>A0A0M0H042_ANEMI</name>
<evidence type="ECO:0000256" key="4">
    <source>
        <dbReference type="ARBA" id="ARBA00022723"/>
    </source>
</evidence>
<dbReference type="EMBL" id="FNED01000017">
    <property type="protein sequence ID" value="SDJ41940.1"/>
    <property type="molecule type" value="Genomic_DNA"/>
</dbReference>
<dbReference type="PATRIC" id="fig|47500.9.peg.2290"/>
<keyword evidence="8 10" id="KW-0717">Septation</keyword>
<reference evidence="12 14" key="1">
    <citation type="submission" date="2015-07" db="EMBL/GenBank/DDBJ databases">
        <title>Fjat-14205 dsm 2895.</title>
        <authorList>
            <person name="Liu B."/>
            <person name="Wang J."/>
            <person name="Zhu Y."/>
            <person name="Liu G."/>
            <person name="Chen Q."/>
            <person name="Chen Z."/>
            <person name="Lan J."/>
            <person name="Che J."/>
            <person name="Ge C."/>
            <person name="Shi H."/>
            <person name="Pan Z."/>
            <person name="Liu X."/>
        </authorList>
    </citation>
    <scope>NUCLEOTIDE SEQUENCE [LARGE SCALE GENOMIC DNA]</scope>
    <source>
        <strain evidence="12 14">DSM 2895</strain>
    </source>
</reference>
<evidence type="ECO:0000256" key="2">
    <source>
        <dbReference type="ARBA" id="ARBA00009638"/>
    </source>
</evidence>
<dbReference type="InterPro" id="IPR019987">
    <property type="entry name" value="GTP-bd_ribosome_bio_YsxC"/>
</dbReference>
<evidence type="ECO:0000256" key="7">
    <source>
        <dbReference type="ARBA" id="ARBA00023134"/>
    </source>
</evidence>
<organism evidence="12 14">
    <name type="scientific">Aneurinibacillus migulanus</name>
    <name type="common">Bacillus migulanus</name>
    <dbReference type="NCBI Taxonomy" id="47500"/>
    <lineage>
        <taxon>Bacteria</taxon>
        <taxon>Bacillati</taxon>
        <taxon>Bacillota</taxon>
        <taxon>Bacilli</taxon>
        <taxon>Bacillales</taxon>
        <taxon>Paenibacillaceae</taxon>
        <taxon>Aneurinibacillus group</taxon>
        <taxon>Aneurinibacillus</taxon>
    </lineage>
</organism>
<keyword evidence="5 10" id="KW-0547">Nucleotide-binding</keyword>
<keyword evidence="3 10" id="KW-0132">Cell division</keyword>
<dbReference type="NCBIfam" id="TIGR03598">
    <property type="entry name" value="GTPase_YsxC"/>
    <property type="match status" value="1"/>
</dbReference>
<protein>
    <recommendedName>
        <fullName evidence="10">Probable GTP-binding protein EngB</fullName>
    </recommendedName>
</protein>
<dbReference type="EMBL" id="LGUG01000004">
    <property type="protein sequence ID" value="KON95062.1"/>
    <property type="molecule type" value="Genomic_DNA"/>
</dbReference>
<evidence type="ECO:0000256" key="3">
    <source>
        <dbReference type="ARBA" id="ARBA00022618"/>
    </source>
</evidence>
<dbReference type="RefSeq" id="WP_043067298.1">
    <property type="nucleotide sequence ID" value="NZ_BJOA01000034.1"/>
</dbReference>
<keyword evidence="9 10" id="KW-0131">Cell cycle</keyword>
<dbReference type="GO" id="GO:0000917">
    <property type="term" value="P:division septum assembly"/>
    <property type="evidence" value="ECO:0007669"/>
    <property type="project" value="UniProtKB-KW"/>
</dbReference>
<evidence type="ECO:0000256" key="8">
    <source>
        <dbReference type="ARBA" id="ARBA00023210"/>
    </source>
</evidence>
<dbReference type="Proteomes" id="UP000182836">
    <property type="component" value="Unassembled WGS sequence"/>
</dbReference>
<evidence type="ECO:0000256" key="1">
    <source>
        <dbReference type="ARBA" id="ARBA00001946"/>
    </source>
</evidence>
<evidence type="ECO:0000256" key="10">
    <source>
        <dbReference type="HAMAP-Rule" id="MF_00321"/>
    </source>
</evidence>
<dbReference type="FunFam" id="3.40.50.300:FF:000098">
    <property type="entry name" value="Probable GTP-binding protein EngB"/>
    <property type="match status" value="1"/>
</dbReference>
<dbReference type="InterPro" id="IPR006073">
    <property type="entry name" value="GTP-bd"/>
</dbReference>
<feature type="domain" description="EngB-type G" evidence="11">
    <location>
        <begin position="22"/>
        <end position="195"/>
    </location>
</feature>
<evidence type="ECO:0000256" key="6">
    <source>
        <dbReference type="ARBA" id="ARBA00022842"/>
    </source>
</evidence>
<sequence>MKVTQAEFIISAVSPKQYPDGSLPELALAGRSNVGKSSFINKMINRKNLARTSSKPGKTQTLNYYLINKELYFVDLPGYGYAKVSKTEKEKWGPMMEEYLQTRDPLKAVIQVVDIRHTPTKDDKGMFEYLKHYGIPIIVVATKADKIPRGKWQKHIKEVRTTLGMEKSDPLVLFSAETGQGKDEAWSVIWQKIKEDNGERHESPESIQASES</sequence>
<dbReference type="InterPro" id="IPR005225">
    <property type="entry name" value="Small_GTP-bd"/>
</dbReference>
<keyword evidence="4" id="KW-0479">Metal-binding</keyword>
<evidence type="ECO:0000313" key="13">
    <source>
        <dbReference type="EMBL" id="SDJ41940.1"/>
    </source>
</evidence>
<dbReference type="PANTHER" id="PTHR11649:SF13">
    <property type="entry name" value="ENGB-TYPE G DOMAIN-CONTAINING PROTEIN"/>
    <property type="match status" value="1"/>
</dbReference>
<dbReference type="NCBIfam" id="TIGR00231">
    <property type="entry name" value="small_GTP"/>
    <property type="match status" value="1"/>
</dbReference>
<reference evidence="13 15" key="2">
    <citation type="submission" date="2016-10" db="EMBL/GenBank/DDBJ databases">
        <authorList>
            <person name="de Groot N.N."/>
        </authorList>
    </citation>
    <scope>NUCLEOTIDE SEQUENCE [LARGE SCALE GENOMIC DNA]</scope>
    <source>
        <strain evidence="13 15">DSM 2895</strain>
    </source>
</reference>
<evidence type="ECO:0000256" key="5">
    <source>
        <dbReference type="ARBA" id="ARBA00022741"/>
    </source>
</evidence>
<dbReference type="OrthoDB" id="9804921at2"/>
<dbReference type="SUPFAM" id="SSF52540">
    <property type="entry name" value="P-loop containing nucleoside triphosphate hydrolases"/>
    <property type="match status" value="1"/>
</dbReference>
<evidence type="ECO:0000259" key="11">
    <source>
        <dbReference type="PROSITE" id="PS51706"/>
    </source>
</evidence>
<dbReference type="PROSITE" id="PS51706">
    <property type="entry name" value="G_ENGB"/>
    <property type="match status" value="1"/>
</dbReference>